<dbReference type="InterPro" id="IPR051149">
    <property type="entry name" value="Spindly/BICDR_Dynein_Adapter"/>
</dbReference>
<feature type="compositionally biased region" description="Low complexity" evidence="3">
    <location>
        <begin position="23"/>
        <end position="35"/>
    </location>
</feature>
<dbReference type="PANTHER" id="PTHR32123">
    <property type="entry name" value="BICD FAMILY-LIKE CARGO ADAPTER"/>
    <property type="match status" value="1"/>
</dbReference>
<keyword evidence="1 2" id="KW-0175">Coiled coil</keyword>
<sequence>MMTIKTNTDGSGGSPDAAPPSPSLSTASSLKSSVSWMQKSPNELIPMLRNAYSSLKDKERDLKLAAEIGKSLLENNMALKTNYDHLLSSYAAPYPTPSNSSNSLIKLAEEDPEQDLKYVPSTTREALVEMLEKKNQDLSCQLESVLSKQEKLDRSHTRKARQLESQVELLQTSLDHATTKIQEMEATKKKTLTKDGITGNQQQHDEATNSAILTVNSNTDMATADAGNGGCAGNCADVKLKMDQLKIENDHVNQAKAQIEKNLLDTLHDLRLLKQQFEDFQFTKHDHEQLQKAFDAQHLHITELKQSLEEHRHVLTRLRERGVYLSAEEEDDEEGKKTSQANLLTELENAWSKHQTPSSSASSLYSQEEDECSTASSILFQPFQTIYSQLPNVDTALESILVKAGVVEKDALDDALSLIGRLENEYDHEKFMLEKRHLCYKDDYQCLDSLRDETISNSSRSSSRSGFACSLRVQTVAMETKQPLPMGLTGFVQNIIKSMIYMTWKWLRFTLIMTIAIFMSLKEGPSALSL</sequence>
<protein>
    <submittedName>
        <fullName evidence="4">Uncharacterized protein</fullName>
    </submittedName>
</protein>
<evidence type="ECO:0000256" key="3">
    <source>
        <dbReference type="SAM" id="MobiDB-lite"/>
    </source>
</evidence>
<accession>A0A8H4BTJ5</accession>
<evidence type="ECO:0000256" key="1">
    <source>
        <dbReference type="ARBA" id="ARBA00023054"/>
    </source>
</evidence>
<evidence type="ECO:0000313" key="5">
    <source>
        <dbReference type="Proteomes" id="UP000469890"/>
    </source>
</evidence>
<dbReference type="Proteomes" id="UP000469890">
    <property type="component" value="Unassembled WGS sequence"/>
</dbReference>
<reference evidence="4 5" key="1">
    <citation type="submission" date="2019-09" db="EMBL/GenBank/DDBJ databases">
        <authorList>
            <consortium name="DOE Joint Genome Institute"/>
            <person name="Mondo S.J."/>
            <person name="Navarro-Mendoza M.I."/>
            <person name="Perez-Arques C."/>
            <person name="Panchal S."/>
            <person name="Nicolas F.E."/>
            <person name="Ganguly P."/>
            <person name="Pangilinan J."/>
            <person name="Grigoriev I."/>
            <person name="Heitman J."/>
            <person name="Sanya K."/>
            <person name="Garre V."/>
        </authorList>
    </citation>
    <scope>NUCLEOTIDE SEQUENCE [LARGE SCALE GENOMIC DNA]</scope>
    <source>
        <strain evidence="4 5">MU402</strain>
    </source>
</reference>
<dbReference type="PANTHER" id="PTHR32123:SF9">
    <property type="entry name" value="PROTEIN SPINDLY"/>
    <property type="match status" value="1"/>
</dbReference>
<name>A0A8H4BTJ5_MUCCL</name>
<feature type="coiled-coil region" evidence="2">
    <location>
        <begin position="128"/>
        <end position="187"/>
    </location>
</feature>
<feature type="region of interest" description="Disordered" evidence="3">
    <location>
        <begin position="1"/>
        <end position="35"/>
    </location>
</feature>
<dbReference type="AlphaFoldDB" id="A0A8H4BTJ5"/>
<evidence type="ECO:0000256" key="2">
    <source>
        <dbReference type="SAM" id="Coils"/>
    </source>
</evidence>
<proteinExistence type="predicted"/>
<evidence type="ECO:0000313" key="4">
    <source>
        <dbReference type="EMBL" id="KAF1807313.1"/>
    </source>
</evidence>
<gene>
    <name evidence="4" type="ORF">FB192DRAFT_1295999</name>
</gene>
<dbReference type="EMBL" id="JAAECE010000001">
    <property type="protein sequence ID" value="KAF1807313.1"/>
    <property type="molecule type" value="Genomic_DNA"/>
</dbReference>
<organism evidence="4 5">
    <name type="scientific">Mucor circinelloides f. lusitanicus</name>
    <name type="common">Mucor racemosus var. lusitanicus</name>
    <dbReference type="NCBI Taxonomy" id="29924"/>
    <lineage>
        <taxon>Eukaryota</taxon>
        <taxon>Fungi</taxon>
        <taxon>Fungi incertae sedis</taxon>
        <taxon>Mucoromycota</taxon>
        <taxon>Mucoromycotina</taxon>
        <taxon>Mucoromycetes</taxon>
        <taxon>Mucorales</taxon>
        <taxon>Mucorineae</taxon>
        <taxon>Mucoraceae</taxon>
        <taxon>Mucor</taxon>
    </lineage>
</organism>
<comment type="caution">
    <text evidence="4">The sequence shown here is derived from an EMBL/GenBank/DDBJ whole genome shotgun (WGS) entry which is preliminary data.</text>
</comment>